<keyword evidence="5" id="KW-1005">Bacterial flagellum biogenesis</keyword>
<dbReference type="InterPro" id="IPR018035">
    <property type="entry name" value="Flagellar_FliH/T3SS_HrpE"/>
</dbReference>
<name>A0ABQ1FPT7_9GAMM</name>
<reference evidence="10" key="1">
    <citation type="journal article" date="2019" name="Int. J. Syst. Evol. Microbiol.">
        <title>The Global Catalogue of Microorganisms (GCM) 10K type strain sequencing project: providing services to taxonomists for standard genome sequencing and annotation.</title>
        <authorList>
            <consortium name="The Broad Institute Genomics Platform"/>
            <consortium name="The Broad Institute Genome Sequencing Center for Infectious Disease"/>
            <person name="Wu L."/>
            <person name="Ma J."/>
        </authorList>
    </citation>
    <scope>NUCLEOTIDE SEQUENCE [LARGE SCALE GENOMIC DNA]</scope>
    <source>
        <strain evidence="10">CGMCC 1.15439</strain>
    </source>
</reference>
<evidence type="ECO:0000256" key="5">
    <source>
        <dbReference type="ARBA" id="ARBA00022795"/>
    </source>
</evidence>
<comment type="function">
    <text evidence="1">Needed for flagellar regrowth and assembly.</text>
</comment>
<dbReference type="EMBL" id="BMJA01000001">
    <property type="protein sequence ID" value="GGA23445.1"/>
    <property type="molecule type" value="Genomic_DNA"/>
</dbReference>
<proteinExistence type="inferred from homology"/>
<evidence type="ECO:0000256" key="7">
    <source>
        <dbReference type="ARBA" id="ARBA00023225"/>
    </source>
</evidence>
<gene>
    <name evidence="9" type="ORF">GCM10010981_09700</name>
</gene>
<dbReference type="Pfam" id="PF02108">
    <property type="entry name" value="FliH"/>
    <property type="match status" value="1"/>
</dbReference>
<comment type="similarity">
    <text evidence="2">Belongs to the FliH family.</text>
</comment>
<feature type="domain" description="Flagellar assembly protein FliH/Type III secretion system HrpE" evidence="8">
    <location>
        <begin position="111"/>
        <end position="186"/>
    </location>
</feature>
<evidence type="ECO:0000256" key="2">
    <source>
        <dbReference type="ARBA" id="ARBA00006602"/>
    </source>
</evidence>
<dbReference type="InterPro" id="IPR051472">
    <property type="entry name" value="T3SS_Stator/FliH"/>
</dbReference>
<evidence type="ECO:0000313" key="9">
    <source>
        <dbReference type="EMBL" id="GGA23445.1"/>
    </source>
</evidence>
<dbReference type="Proteomes" id="UP000620046">
    <property type="component" value="Unassembled WGS sequence"/>
</dbReference>
<evidence type="ECO:0000313" key="10">
    <source>
        <dbReference type="Proteomes" id="UP000620046"/>
    </source>
</evidence>
<keyword evidence="7" id="KW-1006">Bacterial flagellum protein export</keyword>
<dbReference type="PANTHER" id="PTHR34982">
    <property type="entry name" value="YOP PROTEINS TRANSLOCATION PROTEIN L"/>
    <property type="match status" value="1"/>
</dbReference>
<evidence type="ECO:0000256" key="1">
    <source>
        <dbReference type="ARBA" id="ARBA00003041"/>
    </source>
</evidence>
<organism evidence="9 10">
    <name type="scientific">Dyella nitratireducens</name>
    <dbReference type="NCBI Taxonomy" id="1849580"/>
    <lineage>
        <taxon>Bacteria</taxon>
        <taxon>Pseudomonadati</taxon>
        <taxon>Pseudomonadota</taxon>
        <taxon>Gammaproteobacteria</taxon>
        <taxon>Lysobacterales</taxon>
        <taxon>Rhodanobacteraceae</taxon>
        <taxon>Dyella</taxon>
    </lineage>
</organism>
<keyword evidence="4" id="KW-0813">Transport</keyword>
<evidence type="ECO:0000256" key="3">
    <source>
        <dbReference type="ARBA" id="ARBA00016507"/>
    </source>
</evidence>
<comment type="caution">
    <text evidence="9">The sequence shown here is derived from an EMBL/GenBank/DDBJ whole genome shotgun (WGS) entry which is preliminary data.</text>
</comment>
<evidence type="ECO:0000259" key="8">
    <source>
        <dbReference type="Pfam" id="PF02108"/>
    </source>
</evidence>
<evidence type="ECO:0000256" key="6">
    <source>
        <dbReference type="ARBA" id="ARBA00022927"/>
    </source>
</evidence>
<keyword evidence="10" id="KW-1185">Reference proteome</keyword>
<accession>A0ABQ1FPT7</accession>
<sequence>MLIGKVGDWSILGNGVLSSEEAATLQDLVALQQRLLGEQRETRQRLAHSLHKAKKSARQKGYAAGFEEARKQVIAALAAHLKVWRNAEQHLSTGIEKAVREALGEIPASGLLMMRIHQCLLAARESPVLRIHVHPMHFSLVDDVIVRFNREHGRLGCEVIADNHLLQDECRVETETGILNIDFDRQARAIGEAILAELRDNAASAETGAP</sequence>
<keyword evidence="6" id="KW-0653">Protein transport</keyword>
<dbReference type="PANTHER" id="PTHR34982:SF1">
    <property type="entry name" value="FLAGELLAR ASSEMBLY PROTEIN FLIH"/>
    <property type="match status" value="1"/>
</dbReference>
<evidence type="ECO:0000256" key="4">
    <source>
        <dbReference type="ARBA" id="ARBA00022448"/>
    </source>
</evidence>
<protein>
    <recommendedName>
        <fullName evidence="3">Flagellar assembly protein FliH</fullName>
    </recommendedName>
</protein>